<proteinExistence type="predicted"/>
<accession>A0A1Y2D325</accession>
<keyword evidence="2" id="KW-1185">Reference proteome</keyword>
<comment type="caution">
    <text evidence="1">The sequence shown here is derived from an EMBL/GenBank/DDBJ whole genome shotgun (WGS) entry which is preliminary data.</text>
</comment>
<evidence type="ECO:0000313" key="2">
    <source>
        <dbReference type="Proteomes" id="UP000193642"/>
    </source>
</evidence>
<organism evidence="1 2">
    <name type="scientific">Rhizoclosmatium globosum</name>
    <dbReference type="NCBI Taxonomy" id="329046"/>
    <lineage>
        <taxon>Eukaryota</taxon>
        <taxon>Fungi</taxon>
        <taxon>Fungi incertae sedis</taxon>
        <taxon>Chytridiomycota</taxon>
        <taxon>Chytridiomycota incertae sedis</taxon>
        <taxon>Chytridiomycetes</taxon>
        <taxon>Chytridiales</taxon>
        <taxon>Chytriomycetaceae</taxon>
        <taxon>Rhizoclosmatium</taxon>
    </lineage>
</organism>
<evidence type="ECO:0000313" key="1">
    <source>
        <dbReference type="EMBL" id="ORY53516.1"/>
    </source>
</evidence>
<gene>
    <name evidence="1" type="ORF">BCR33DRAFT_710927</name>
</gene>
<dbReference type="Proteomes" id="UP000193642">
    <property type="component" value="Unassembled WGS sequence"/>
</dbReference>
<reference evidence="1 2" key="1">
    <citation type="submission" date="2016-07" db="EMBL/GenBank/DDBJ databases">
        <title>Pervasive Adenine N6-methylation of Active Genes in Fungi.</title>
        <authorList>
            <consortium name="DOE Joint Genome Institute"/>
            <person name="Mondo S.J."/>
            <person name="Dannebaum R.O."/>
            <person name="Kuo R.C."/>
            <person name="Labutti K."/>
            <person name="Haridas S."/>
            <person name="Kuo A."/>
            <person name="Salamov A."/>
            <person name="Ahrendt S.R."/>
            <person name="Lipzen A."/>
            <person name="Sullivan W."/>
            <person name="Andreopoulos W.B."/>
            <person name="Clum A."/>
            <person name="Lindquist E."/>
            <person name="Daum C."/>
            <person name="Ramamoorthy G.K."/>
            <person name="Gryganskyi A."/>
            <person name="Culley D."/>
            <person name="Magnuson J.K."/>
            <person name="James T.Y."/>
            <person name="O'Malley M.A."/>
            <person name="Stajich J.E."/>
            <person name="Spatafora J.W."/>
            <person name="Visel A."/>
            <person name="Grigoriev I.V."/>
        </authorList>
    </citation>
    <scope>NUCLEOTIDE SEQUENCE [LARGE SCALE GENOMIC DNA]</scope>
    <source>
        <strain evidence="1 2">JEL800</strain>
    </source>
</reference>
<name>A0A1Y2D325_9FUNG</name>
<sequence>MEKSSWIVEEDELLSRVWLVTRWWWFKLWFRVRVGWCVWRCEASWFEVGGGGGAPLFWVKTCAASLSSHTVSNSIERT</sequence>
<protein>
    <submittedName>
        <fullName evidence="1">Uncharacterized protein</fullName>
    </submittedName>
</protein>
<dbReference type="AlphaFoldDB" id="A0A1Y2D325"/>
<dbReference type="EMBL" id="MCGO01000001">
    <property type="protein sequence ID" value="ORY53516.1"/>
    <property type="molecule type" value="Genomic_DNA"/>
</dbReference>